<dbReference type="InterPro" id="IPR042185">
    <property type="entry name" value="Serpin_sf_2"/>
</dbReference>
<dbReference type="eggNOG" id="KOG2392">
    <property type="taxonomic scope" value="Eukaryota"/>
</dbReference>
<reference evidence="5 6" key="2">
    <citation type="journal article" date="2007" name="PLoS Biol.">
        <title>Principles of genome evolution in the Drosophila melanogaster species group.</title>
        <authorList>
            <person name="Ranz J.M."/>
            <person name="Maurin D."/>
            <person name="Chan Y.S."/>
            <person name="von Grotthuss M."/>
            <person name="Hillier L.W."/>
            <person name="Roote J."/>
            <person name="Ashburner M."/>
            <person name="Bergman C.M."/>
        </authorList>
    </citation>
    <scope>NUCLEOTIDE SEQUENCE [LARGE SCALE GENOMIC DNA]</scope>
    <source>
        <strain evidence="6">Tai18E2 / Tucson 14021-0261.01</strain>
    </source>
</reference>
<feature type="domain" description="Serpin" evidence="4">
    <location>
        <begin position="23"/>
        <end position="369"/>
    </location>
</feature>
<keyword evidence="1" id="KW-0646">Protease inhibitor</keyword>
<dbReference type="KEGG" id="dya:Dyak_GE22788"/>
<keyword evidence="2" id="KW-0722">Serine protease inhibitor</keyword>
<reference evidence="5 6" key="1">
    <citation type="journal article" date="2007" name="Nature">
        <title>Evolution of genes and genomes on the Drosophila phylogeny.</title>
        <authorList>
            <consortium name="Drosophila 12 Genomes Consortium"/>
            <person name="Clark A.G."/>
            <person name="Eisen M.B."/>
            <person name="Smith D.R."/>
            <person name="Bergman C.M."/>
            <person name="Oliver B."/>
            <person name="Markow T.A."/>
            <person name="Kaufman T.C."/>
            <person name="Kellis M."/>
            <person name="Gelbart W."/>
            <person name="Iyer V.N."/>
            <person name="Pollard D.A."/>
            <person name="Sackton T.B."/>
            <person name="Larracuente A.M."/>
            <person name="Singh N.D."/>
            <person name="Abad J.P."/>
            <person name="Abt D.N."/>
            <person name="Adryan B."/>
            <person name="Aguade M."/>
            <person name="Akashi H."/>
            <person name="Anderson W.W."/>
            <person name="Aquadro C.F."/>
            <person name="Ardell D.H."/>
            <person name="Arguello R."/>
            <person name="Artieri C.G."/>
            <person name="Barbash D.A."/>
            <person name="Barker D."/>
            <person name="Barsanti P."/>
            <person name="Batterham P."/>
            <person name="Batzoglou S."/>
            <person name="Begun D."/>
            <person name="Bhutkar A."/>
            <person name="Blanco E."/>
            <person name="Bosak S.A."/>
            <person name="Bradley R.K."/>
            <person name="Brand A.D."/>
            <person name="Brent M.R."/>
            <person name="Brooks A.N."/>
            <person name="Brown R.H."/>
            <person name="Butlin R.K."/>
            <person name="Caggese C."/>
            <person name="Calvi B.R."/>
            <person name="Bernardo de Carvalho A."/>
            <person name="Caspi A."/>
            <person name="Castrezana S."/>
            <person name="Celniker S.E."/>
            <person name="Chang J.L."/>
            <person name="Chapple C."/>
            <person name="Chatterji S."/>
            <person name="Chinwalla A."/>
            <person name="Civetta A."/>
            <person name="Clifton S.W."/>
            <person name="Comeron J.M."/>
            <person name="Costello J.C."/>
            <person name="Coyne J.A."/>
            <person name="Daub J."/>
            <person name="David R.G."/>
            <person name="Delcher A.L."/>
            <person name="Delehaunty K."/>
            <person name="Do C.B."/>
            <person name="Ebling H."/>
            <person name="Edwards K."/>
            <person name="Eickbush T."/>
            <person name="Evans J.D."/>
            <person name="Filipski A."/>
            <person name="Findeiss S."/>
            <person name="Freyhult E."/>
            <person name="Fulton L."/>
            <person name="Fulton R."/>
            <person name="Garcia A.C."/>
            <person name="Gardiner A."/>
            <person name="Garfield D.A."/>
            <person name="Garvin B.E."/>
            <person name="Gibson G."/>
            <person name="Gilbert D."/>
            <person name="Gnerre S."/>
            <person name="Godfrey J."/>
            <person name="Good R."/>
            <person name="Gotea V."/>
            <person name="Gravely B."/>
            <person name="Greenberg A.J."/>
            <person name="Griffiths-Jones S."/>
            <person name="Gross S."/>
            <person name="Guigo R."/>
            <person name="Gustafson E.A."/>
            <person name="Haerty W."/>
            <person name="Hahn M.W."/>
            <person name="Halligan D.L."/>
            <person name="Halpern A.L."/>
            <person name="Halter G.M."/>
            <person name="Han M.V."/>
            <person name="Heger A."/>
            <person name="Hillier L."/>
            <person name="Hinrichs A.S."/>
            <person name="Holmes I."/>
            <person name="Hoskins R.A."/>
            <person name="Hubisz M.J."/>
            <person name="Hultmark D."/>
            <person name="Huntley M.A."/>
            <person name="Jaffe D.B."/>
            <person name="Jagadeeshan S."/>
            <person name="Jeck W.R."/>
            <person name="Johnson J."/>
            <person name="Jones C.D."/>
            <person name="Jordan W.C."/>
            <person name="Karpen G.H."/>
            <person name="Kataoka E."/>
            <person name="Keightley P.D."/>
            <person name="Kheradpour P."/>
            <person name="Kirkness E.F."/>
            <person name="Koerich L.B."/>
            <person name="Kristiansen K."/>
            <person name="Kudrna D."/>
            <person name="Kulathinal R.J."/>
            <person name="Kumar S."/>
            <person name="Kwok R."/>
            <person name="Lander E."/>
            <person name="Langley C.H."/>
            <person name="Lapoint R."/>
            <person name="Lazzaro B.P."/>
            <person name="Lee S.J."/>
            <person name="Levesque L."/>
            <person name="Li R."/>
            <person name="Lin C.F."/>
            <person name="Lin M.F."/>
            <person name="Lindblad-Toh K."/>
            <person name="Llopart A."/>
            <person name="Long M."/>
            <person name="Low L."/>
            <person name="Lozovsky E."/>
            <person name="Lu J."/>
            <person name="Luo M."/>
            <person name="Machado C.A."/>
            <person name="Makalowski W."/>
            <person name="Marzo M."/>
            <person name="Matsuda M."/>
            <person name="Matzkin L."/>
            <person name="McAllister B."/>
            <person name="McBride C.S."/>
            <person name="McKernan B."/>
            <person name="McKernan K."/>
            <person name="Mendez-Lago M."/>
            <person name="Minx P."/>
            <person name="Mollenhauer M.U."/>
            <person name="Montooth K."/>
            <person name="Mount S.M."/>
            <person name="Mu X."/>
            <person name="Myers E."/>
            <person name="Negre B."/>
            <person name="Newfeld S."/>
            <person name="Nielsen R."/>
            <person name="Noor M.A."/>
            <person name="O'Grady P."/>
            <person name="Pachter L."/>
            <person name="Papaceit M."/>
            <person name="Parisi M.J."/>
            <person name="Parisi M."/>
            <person name="Parts L."/>
            <person name="Pedersen J.S."/>
            <person name="Pesole G."/>
            <person name="Phillippy A.M."/>
            <person name="Ponting C.P."/>
            <person name="Pop M."/>
            <person name="Porcelli D."/>
            <person name="Powell J.R."/>
            <person name="Prohaska S."/>
            <person name="Pruitt K."/>
            <person name="Puig M."/>
            <person name="Quesneville H."/>
            <person name="Ram K.R."/>
            <person name="Rand D."/>
            <person name="Rasmussen M.D."/>
            <person name="Reed L.K."/>
            <person name="Reenan R."/>
            <person name="Reily A."/>
            <person name="Remington K.A."/>
            <person name="Rieger T.T."/>
            <person name="Ritchie M.G."/>
            <person name="Robin C."/>
            <person name="Rogers Y.H."/>
            <person name="Rohde C."/>
            <person name="Rozas J."/>
            <person name="Rubenfield M.J."/>
            <person name="Ruiz A."/>
            <person name="Russo S."/>
            <person name="Salzberg S.L."/>
            <person name="Sanchez-Gracia A."/>
            <person name="Saranga D.J."/>
            <person name="Sato H."/>
            <person name="Schaeffer S.W."/>
            <person name="Schatz M.C."/>
            <person name="Schlenke T."/>
            <person name="Schwartz R."/>
            <person name="Segarra C."/>
            <person name="Singh R.S."/>
            <person name="Sirot L."/>
            <person name="Sirota M."/>
            <person name="Sisneros N.B."/>
            <person name="Smith C.D."/>
            <person name="Smith T.F."/>
            <person name="Spieth J."/>
            <person name="Stage D.E."/>
            <person name="Stark A."/>
            <person name="Stephan W."/>
            <person name="Strausberg R.L."/>
            <person name="Strempel S."/>
            <person name="Sturgill D."/>
            <person name="Sutton G."/>
            <person name="Sutton G.G."/>
            <person name="Tao W."/>
            <person name="Teichmann S."/>
            <person name="Tobari Y.N."/>
            <person name="Tomimura Y."/>
            <person name="Tsolas J.M."/>
            <person name="Valente V.L."/>
            <person name="Venter E."/>
            <person name="Venter J.C."/>
            <person name="Vicario S."/>
            <person name="Vieira F.G."/>
            <person name="Vilella A.J."/>
            <person name="Villasante A."/>
            <person name="Walenz B."/>
            <person name="Wang J."/>
            <person name="Wasserman M."/>
            <person name="Watts T."/>
            <person name="Wilson D."/>
            <person name="Wilson R.K."/>
            <person name="Wing R.A."/>
            <person name="Wolfner M.F."/>
            <person name="Wong A."/>
            <person name="Wong G.K."/>
            <person name="Wu C.I."/>
            <person name="Wu G."/>
            <person name="Yamamoto D."/>
            <person name="Yang H.P."/>
            <person name="Yang S.P."/>
            <person name="Yorke J.A."/>
            <person name="Yoshida K."/>
            <person name="Zdobnov E."/>
            <person name="Zhang P."/>
            <person name="Zhang Y."/>
            <person name="Zimin A.V."/>
            <person name="Baldwin J."/>
            <person name="Abdouelleil A."/>
            <person name="Abdulkadir J."/>
            <person name="Abebe A."/>
            <person name="Abera B."/>
            <person name="Abreu J."/>
            <person name="Acer S.C."/>
            <person name="Aftuck L."/>
            <person name="Alexander A."/>
            <person name="An P."/>
            <person name="Anderson E."/>
            <person name="Anderson S."/>
            <person name="Arachi H."/>
            <person name="Azer M."/>
            <person name="Bachantsang P."/>
            <person name="Barry A."/>
            <person name="Bayul T."/>
            <person name="Berlin A."/>
            <person name="Bessette D."/>
            <person name="Bloom T."/>
            <person name="Blye J."/>
            <person name="Boguslavskiy L."/>
            <person name="Bonnet C."/>
            <person name="Boukhgalter B."/>
            <person name="Bourzgui I."/>
            <person name="Brown A."/>
            <person name="Cahill P."/>
            <person name="Channer S."/>
            <person name="Cheshatsang Y."/>
            <person name="Chuda L."/>
            <person name="Citroen M."/>
            <person name="Collymore A."/>
            <person name="Cooke P."/>
            <person name="Costello M."/>
            <person name="D'Aco K."/>
            <person name="Daza R."/>
            <person name="De Haan G."/>
            <person name="DeGray S."/>
            <person name="DeMaso C."/>
            <person name="Dhargay N."/>
            <person name="Dooley K."/>
            <person name="Dooley E."/>
            <person name="Doricent M."/>
            <person name="Dorje P."/>
            <person name="Dorjee K."/>
            <person name="Dupes A."/>
            <person name="Elong R."/>
            <person name="Falk J."/>
            <person name="Farina A."/>
            <person name="Faro S."/>
            <person name="Ferguson D."/>
            <person name="Fisher S."/>
            <person name="Foley C.D."/>
            <person name="Franke A."/>
            <person name="Friedrich D."/>
            <person name="Gadbois L."/>
            <person name="Gearin G."/>
            <person name="Gearin C.R."/>
            <person name="Giannoukos G."/>
            <person name="Goode T."/>
            <person name="Graham J."/>
            <person name="Grandbois E."/>
            <person name="Grewal S."/>
            <person name="Gyaltsen K."/>
            <person name="Hafez N."/>
            <person name="Hagos B."/>
            <person name="Hall J."/>
            <person name="Henson C."/>
            <person name="Hollinger A."/>
            <person name="Honan T."/>
            <person name="Huard M.D."/>
            <person name="Hughes L."/>
            <person name="Hurhula B."/>
            <person name="Husby M.E."/>
            <person name="Kamat A."/>
            <person name="Kanga B."/>
            <person name="Kashin S."/>
            <person name="Khazanovich D."/>
            <person name="Kisner P."/>
            <person name="Lance K."/>
            <person name="Lara M."/>
            <person name="Lee W."/>
            <person name="Lennon N."/>
            <person name="Letendre F."/>
            <person name="LeVine R."/>
            <person name="Lipovsky A."/>
            <person name="Liu X."/>
            <person name="Liu J."/>
            <person name="Liu S."/>
            <person name="Lokyitsang T."/>
            <person name="Lokyitsang Y."/>
            <person name="Lubonja R."/>
            <person name="Lui A."/>
            <person name="MacDonald P."/>
            <person name="Magnisalis V."/>
            <person name="Maru K."/>
            <person name="Matthews C."/>
            <person name="McCusker W."/>
            <person name="McDonough S."/>
            <person name="Mehta T."/>
            <person name="Meldrim J."/>
            <person name="Meneus L."/>
            <person name="Mihai O."/>
            <person name="Mihalev A."/>
            <person name="Mihova T."/>
            <person name="Mittelman R."/>
            <person name="Mlenga V."/>
            <person name="Montmayeur A."/>
            <person name="Mulrain L."/>
            <person name="Navidi A."/>
            <person name="Naylor J."/>
            <person name="Negash T."/>
            <person name="Nguyen T."/>
            <person name="Nguyen N."/>
            <person name="Nicol R."/>
            <person name="Norbu C."/>
            <person name="Norbu N."/>
            <person name="Novod N."/>
            <person name="O'Neill B."/>
            <person name="Osman S."/>
            <person name="Markiewicz E."/>
            <person name="Oyono O.L."/>
            <person name="Patti C."/>
            <person name="Phunkhang P."/>
            <person name="Pierre F."/>
            <person name="Priest M."/>
            <person name="Raghuraman S."/>
            <person name="Rege F."/>
            <person name="Reyes R."/>
            <person name="Rise C."/>
            <person name="Rogov P."/>
            <person name="Ross K."/>
            <person name="Ryan E."/>
            <person name="Settipalli S."/>
            <person name="Shea T."/>
            <person name="Sherpa N."/>
            <person name="Shi L."/>
            <person name="Shih D."/>
            <person name="Sparrow T."/>
            <person name="Spaulding J."/>
            <person name="Stalker J."/>
            <person name="Stange-Thomann N."/>
            <person name="Stavropoulos S."/>
            <person name="Stone C."/>
            <person name="Strader C."/>
            <person name="Tesfaye S."/>
            <person name="Thomson T."/>
            <person name="Thoulutsang Y."/>
            <person name="Thoulutsang D."/>
            <person name="Topham K."/>
            <person name="Topping I."/>
            <person name="Tsamla T."/>
            <person name="Vassiliev H."/>
            <person name="Vo A."/>
            <person name="Wangchuk T."/>
            <person name="Wangdi T."/>
            <person name="Weiand M."/>
            <person name="Wilkinson J."/>
            <person name="Wilson A."/>
            <person name="Yadav S."/>
            <person name="Young G."/>
            <person name="Yu Q."/>
            <person name="Zembek L."/>
            <person name="Zhong D."/>
            <person name="Zimmer A."/>
            <person name="Zwirko Z."/>
            <person name="Jaffe D.B."/>
            <person name="Alvarez P."/>
            <person name="Brockman W."/>
            <person name="Butler J."/>
            <person name="Chin C."/>
            <person name="Gnerre S."/>
            <person name="Grabherr M."/>
            <person name="Kleber M."/>
            <person name="Mauceli E."/>
            <person name="MacCallum I."/>
        </authorList>
    </citation>
    <scope>NUCLEOTIDE SEQUENCE [LARGE SCALE GENOMIC DNA]</scope>
    <source>
        <strain evidence="6">Tai18E2 / Tucson 14021-0261.01</strain>
    </source>
</reference>
<evidence type="ECO:0000313" key="6">
    <source>
        <dbReference type="Proteomes" id="UP000002282"/>
    </source>
</evidence>
<dbReference type="Proteomes" id="UP000002282">
    <property type="component" value="Unassembled WGS sequence"/>
</dbReference>
<keyword evidence="6" id="KW-1185">Reference proteome</keyword>
<evidence type="ECO:0000256" key="2">
    <source>
        <dbReference type="ARBA" id="ARBA00022900"/>
    </source>
</evidence>
<evidence type="ECO:0000256" key="3">
    <source>
        <dbReference type="SAM" id="SignalP"/>
    </source>
</evidence>
<dbReference type="Gene3D" id="3.30.497.10">
    <property type="entry name" value="Antithrombin, subunit I, domain 2"/>
    <property type="match status" value="1"/>
</dbReference>
<dbReference type="OMA" id="PDARMEI"/>
<dbReference type="EMBL" id="CH891820">
    <property type="protein sequence ID" value="EDW99950.1"/>
    <property type="molecule type" value="Genomic_DNA"/>
</dbReference>
<dbReference type="GO" id="GO:0004867">
    <property type="term" value="F:serine-type endopeptidase inhibitor activity"/>
    <property type="evidence" value="ECO:0007669"/>
    <property type="project" value="UniProtKB-KW"/>
</dbReference>
<dbReference type="SUPFAM" id="SSF56574">
    <property type="entry name" value="Serpins"/>
    <property type="match status" value="1"/>
</dbReference>
<gene>
    <name evidence="5" type="primary">Dyak\GE22788</name>
    <name evidence="5" type="synonym">dyak_GLEANR_6542</name>
    <name evidence="5" type="synonym">GE22788</name>
    <name evidence="5" type="ORF">Dyak_GE22788</name>
</gene>
<dbReference type="AlphaFoldDB" id="B4IU87"/>
<evidence type="ECO:0000256" key="1">
    <source>
        <dbReference type="ARBA" id="ARBA00022690"/>
    </source>
</evidence>
<dbReference type="GO" id="GO:0005615">
    <property type="term" value="C:extracellular space"/>
    <property type="evidence" value="ECO:0007669"/>
    <property type="project" value="EnsemblMetazoa"/>
</dbReference>
<evidence type="ECO:0000259" key="4">
    <source>
        <dbReference type="Pfam" id="PF00079"/>
    </source>
</evidence>
<feature type="signal peptide" evidence="3">
    <location>
        <begin position="1"/>
        <end position="22"/>
    </location>
</feature>
<dbReference type="InterPro" id="IPR000215">
    <property type="entry name" value="Serpin_fam"/>
</dbReference>
<feature type="chain" id="PRO_5002807613" description="Serpin domain-containing protein" evidence="3">
    <location>
        <begin position="23"/>
        <end position="388"/>
    </location>
</feature>
<accession>B4IU87</accession>
<keyword evidence="3" id="KW-0732">Signal</keyword>
<dbReference type="OrthoDB" id="7817921at2759"/>
<dbReference type="PANTHER" id="PTHR11461:SF372">
    <property type="entry name" value="ACCESSORY GLAND PROTEIN ACP76A-RELATED"/>
    <property type="match status" value="1"/>
</dbReference>
<dbReference type="InterPro" id="IPR036186">
    <property type="entry name" value="Serpin_sf"/>
</dbReference>
<dbReference type="Pfam" id="PF00079">
    <property type="entry name" value="Serpin"/>
    <property type="match status" value="1"/>
</dbReference>
<dbReference type="Gene3D" id="2.30.39.10">
    <property type="entry name" value="Alpha-1-antitrypsin, domain 1"/>
    <property type="match status" value="1"/>
</dbReference>
<evidence type="ECO:0000313" key="5">
    <source>
        <dbReference type="EMBL" id="EDW99950.1"/>
    </source>
</evidence>
<protein>
    <recommendedName>
        <fullName evidence="4">Serpin domain-containing protein</fullName>
    </recommendedName>
</protein>
<dbReference type="PANTHER" id="PTHR11461">
    <property type="entry name" value="SERINE PROTEASE INHIBITOR, SERPIN"/>
    <property type="match status" value="1"/>
</dbReference>
<proteinExistence type="predicted"/>
<dbReference type="HOGENOM" id="CLU_714276_0_0_1"/>
<sequence length="388" mass="44138">MACHQLKYSVLCVFLLFQSTFQQNVSLQMLKEIDRYTPDNYVLSLLNIELILFEIYAAKAIESSITLERNLITGTGDPDARMEIQKWGLRYNKASRSKFEMANKVAVSQRLPLSKKLRLINELLITSAKKYDVAKDVRPSISMDNWLSPHLDDVLGSFVQAKNTNAAENIVALSGMSVTPRWSTPFQSQINRYFVKKHGTGYGSKDPLCVPMMHSLAMFETMSTDEAKGIYIRFSTANMGMLILLPRKGVSCKDILDNLSNQVNVEMNDPKHIHLILPIFKEKFDYNIAKFLNGINIYDAFKDSGFSSKPNIKINDFRVNHGVQFEPTQRLNVVEDIDTQNAQTFEVNRAFVFVIKESDFVYAVGRVENLDGLTHKVNCSKKFDDLNS</sequence>
<dbReference type="InterPro" id="IPR023796">
    <property type="entry name" value="Serpin_dom"/>
</dbReference>
<organism evidence="5 6">
    <name type="scientific">Drosophila yakuba</name>
    <name type="common">Fruit fly</name>
    <dbReference type="NCBI Taxonomy" id="7245"/>
    <lineage>
        <taxon>Eukaryota</taxon>
        <taxon>Metazoa</taxon>
        <taxon>Ecdysozoa</taxon>
        <taxon>Arthropoda</taxon>
        <taxon>Hexapoda</taxon>
        <taxon>Insecta</taxon>
        <taxon>Pterygota</taxon>
        <taxon>Neoptera</taxon>
        <taxon>Endopterygota</taxon>
        <taxon>Diptera</taxon>
        <taxon>Brachycera</taxon>
        <taxon>Muscomorpha</taxon>
        <taxon>Ephydroidea</taxon>
        <taxon>Drosophilidae</taxon>
        <taxon>Drosophila</taxon>
        <taxon>Sophophora</taxon>
    </lineage>
</organism>
<dbReference type="PhylomeDB" id="B4IU87"/>
<dbReference type="InterPro" id="IPR042178">
    <property type="entry name" value="Serpin_sf_1"/>
</dbReference>
<name>B4IU87_DROYA</name>